<proteinExistence type="predicted"/>
<feature type="domain" description="Phosphatidic acid phosphatase type 2/haloperoxidase" evidence="2">
    <location>
        <begin position="104"/>
        <end position="216"/>
    </location>
</feature>
<sequence>MSTSTASATTPTRRRLLRLGRGALAMVLFAVPFVLIGFAVRQKFDPLVHLDQTIAEHATDVTRSVGAGPALIVLQAVSQPWVLYIVATLVCVWAWLVKGLRNRALWAFVTMMVGWNLALDAKLLVQRARPVIHDPISHAPGFSFPSGHAANAAIIATTMVFLLWPVLSHGGRRVAVTLAVVGAFVVGLDRIFLGVHFMSDVLAAWILGVGTTFSSWQGFIGRTSPTSSAGPSHPA</sequence>
<dbReference type="AlphaFoldDB" id="A0AAU7JZZ4"/>
<evidence type="ECO:0000313" key="3">
    <source>
        <dbReference type="EMBL" id="XBO45429.1"/>
    </source>
</evidence>
<name>A0AAU7JZZ4_9MICO</name>
<feature type="transmembrane region" description="Helical" evidence="1">
    <location>
        <begin position="201"/>
        <end position="220"/>
    </location>
</feature>
<accession>A0AAU7JZZ4</accession>
<dbReference type="SUPFAM" id="SSF48317">
    <property type="entry name" value="Acid phosphatase/Vanadium-dependent haloperoxidase"/>
    <property type="match status" value="1"/>
</dbReference>
<feature type="transmembrane region" description="Helical" evidence="1">
    <location>
        <begin position="174"/>
        <end position="195"/>
    </location>
</feature>
<keyword evidence="1" id="KW-1133">Transmembrane helix</keyword>
<dbReference type="SMART" id="SM00014">
    <property type="entry name" value="acidPPc"/>
    <property type="match status" value="1"/>
</dbReference>
<keyword evidence="1" id="KW-0812">Transmembrane</keyword>
<evidence type="ECO:0000256" key="1">
    <source>
        <dbReference type="SAM" id="Phobius"/>
    </source>
</evidence>
<dbReference type="EMBL" id="CP157483">
    <property type="protein sequence ID" value="XBO45429.1"/>
    <property type="molecule type" value="Genomic_DNA"/>
</dbReference>
<reference evidence="3" key="1">
    <citation type="submission" date="2024-05" db="EMBL/GenBank/DDBJ databases">
        <authorList>
            <person name="Kim S."/>
            <person name="Heo J."/>
            <person name="Choi H."/>
            <person name="Choi Y."/>
            <person name="Kwon S.-W."/>
            <person name="Kim Y."/>
        </authorList>
    </citation>
    <scope>NUCLEOTIDE SEQUENCE</scope>
    <source>
        <strain evidence="3">KACC 23699</strain>
    </source>
</reference>
<dbReference type="RefSeq" id="WP_406832930.1">
    <property type="nucleotide sequence ID" value="NZ_CP157483.1"/>
</dbReference>
<dbReference type="Gene3D" id="1.20.144.10">
    <property type="entry name" value="Phosphatidic acid phosphatase type 2/haloperoxidase"/>
    <property type="match status" value="1"/>
</dbReference>
<dbReference type="CDD" id="cd03392">
    <property type="entry name" value="PAP2_like_2"/>
    <property type="match status" value="1"/>
</dbReference>
<gene>
    <name evidence="3" type="ORF">ABEG17_08885</name>
</gene>
<keyword evidence="1" id="KW-0472">Membrane</keyword>
<protein>
    <submittedName>
        <fullName evidence="3">Phosphatase PAP2 family protein</fullName>
    </submittedName>
</protein>
<feature type="transmembrane region" description="Helical" evidence="1">
    <location>
        <begin position="145"/>
        <end position="167"/>
    </location>
</feature>
<feature type="transmembrane region" description="Helical" evidence="1">
    <location>
        <begin position="104"/>
        <end position="125"/>
    </location>
</feature>
<dbReference type="PANTHER" id="PTHR14969">
    <property type="entry name" value="SPHINGOSINE-1-PHOSPHATE PHOSPHOHYDROLASE"/>
    <property type="match status" value="1"/>
</dbReference>
<organism evidence="3">
    <name type="scientific">Pedococcus sp. KACC 23699</name>
    <dbReference type="NCBI Taxonomy" id="3149228"/>
    <lineage>
        <taxon>Bacteria</taxon>
        <taxon>Bacillati</taxon>
        <taxon>Actinomycetota</taxon>
        <taxon>Actinomycetes</taxon>
        <taxon>Micrococcales</taxon>
        <taxon>Intrasporangiaceae</taxon>
        <taxon>Pedococcus</taxon>
    </lineage>
</organism>
<feature type="transmembrane region" description="Helical" evidence="1">
    <location>
        <begin position="81"/>
        <end position="97"/>
    </location>
</feature>
<evidence type="ECO:0000259" key="2">
    <source>
        <dbReference type="SMART" id="SM00014"/>
    </source>
</evidence>
<dbReference type="InterPro" id="IPR000326">
    <property type="entry name" value="PAP2/HPO"/>
</dbReference>
<feature type="transmembrane region" description="Helical" evidence="1">
    <location>
        <begin position="22"/>
        <end position="40"/>
    </location>
</feature>
<dbReference type="Pfam" id="PF01569">
    <property type="entry name" value="PAP2"/>
    <property type="match status" value="1"/>
</dbReference>
<dbReference type="PANTHER" id="PTHR14969:SF13">
    <property type="entry name" value="AT30094P"/>
    <property type="match status" value="1"/>
</dbReference>
<dbReference type="InterPro" id="IPR036938">
    <property type="entry name" value="PAP2/HPO_sf"/>
</dbReference>